<evidence type="ECO:0000313" key="1">
    <source>
        <dbReference type="EMBL" id="CAE4603239.1"/>
    </source>
</evidence>
<gene>
    <name evidence="1" type="ORF">DBRI00130_LOCUS12838</name>
</gene>
<name>A0A6V2ECL1_9STRA</name>
<proteinExistence type="predicted"/>
<organism evidence="1">
    <name type="scientific">Ditylum brightwellii</name>
    <dbReference type="NCBI Taxonomy" id="49249"/>
    <lineage>
        <taxon>Eukaryota</taxon>
        <taxon>Sar</taxon>
        <taxon>Stramenopiles</taxon>
        <taxon>Ochrophyta</taxon>
        <taxon>Bacillariophyta</taxon>
        <taxon>Mediophyceae</taxon>
        <taxon>Lithodesmiophycidae</taxon>
        <taxon>Lithodesmiales</taxon>
        <taxon>Lithodesmiaceae</taxon>
        <taxon>Ditylum</taxon>
    </lineage>
</organism>
<dbReference type="EMBL" id="HBNS01016005">
    <property type="protein sequence ID" value="CAE4603239.1"/>
    <property type="molecule type" value="Transcribed_RNA"/>
</dbReference>
<reference evidence="1" key="1">
    <citation type="submission" date="2021-01" db="EMBL/GenBank/DDBJ databases">
        <authorList>
            <person name="Corre E."/>
            <person name="Pelletier E."/>
            <person name="Niang G."/>
            <person name="Scheremetjew M."/>
            <person name="Finn R."/>
            <person name="Kale V."/>
            <person name="Holt S."/>
            <person name="Cochrane G."/>
            <person name="Meng A."/>
            <person name="Brown T."/>
            <person name="Cohen L."/>
        </authorList>
    </citation>
    <scope>NUCLEOTIDE SEQUENCE</scope>
    <source>
        <strain evidence="1">GSO104</strain>
    </source>
</reference>
<protein>
    <submittedName>
        <fullName evidence="1">Uncharacterized protein</fullName>
    </submittedName>
</protein>
<dbReference type="AlphaFoldDB" id="A0A6V2ECL1"/>
<sequence>MHDLFPELIESTNIGFVKPSKKARKKFGSLSDTSVASHVGDKSFWVQTKINDIVIANLREVSVSCFLAMQTLTLKGEHAKVPSRFARQLQAVSTSQSTEIWKQQRPIIIRNFLSVNM</sequence>
<accession>A0A6V2ECL1</accession>